<proteinExistence type="predicted"/>
<keyword evidence="4" id="KW-1185">Reference proteome</keyword>
<sequence>MKLFTFLLITLFGLNACSNTTSPTTPQNTVHWSEVIDYEANLYRIDDKLYRSEQLLPDHYALLKQNDIKTLINLRFFDRNDDRQAFGQYPLTLINTPLLTWHITPKEVAEVLWQIEQQQKQGAVLIHCYHGADRTGLISAMYRVIYQGWSLPKAKLEMTQGPYGFHSIWKNIEGFFTEENVAEIQAHLAELRAKQ</sequence>
<dbReference type="InterPro" id="IPR000387">
    <property type="entry name" value="Tyr_Pase_dom"/>
</dbReference>
<dbReference type="Gene3D" id="3.90.190.10">
    <property type="entry name" value="Protein tyrosine phosphatase superfamily"/>
    <property type="match status" value="1"/>
</dbReference>
<dbReference type="PROSITE" id="PS50056">
    <property type="entry name" value="TYR_PHOSPHATASE_2"/>
    <property type="match status" value="1"/>
</dbReference>
<comment type="caution">
    <text evidence="3">The sequence shown here is derived from an EMBL/GenBank/DDBJ whole genome shotgun (WGS) entry which is preliminary data.</text>
</comment>
<evidence type="ECO:0000256" key="1">
    <source>
        <dbReference type="SAM" id="SignalP"/>
    </source>
</evidence>
<accession>A0A2M8S2Z6</accession>
<dbReference type="PROSITE" id="PS00383">
    <property type="entry name" value="TYR_PHOSPHATASE_1"/>
    <property type="match status" value="1"/>
</dbReference>
<organism evidence="3 4">
    <name type="scientific">Conservatibacter flavescens</name>
    <dbReference type="NCBI Taxonomy" id="28161"/>
    <lineage>
        <taxon>Bacteria</taxon>
        <taxon>Pseudomonadati</taxon>
        <taxon>Pseudomonadota</taxon>
        <taxon>Gammaproteobacteria</taxon>
        <taxon>Pasteurellales</taxon>
        <taxon>Pasteurellaceae</taxon>
        <taxon>Conservatibacter</taxon>
    </lineage>
</organism>
<name>A0A2M8S2Z6_9PAST</name>
<keyword evidence="1" id="KW-0732">Signal</keyword>
<feature type="chain" id="PRO_5014695807" evidence="1">
    <location>
        <begin position="19"/>
        <end position="195"/>
    </location>
</feature>
<dbReference type="InterPro" id="IPR016130">
    <property type="entry name" value="Tyr_Pase_AS"/>
</dbReference>
<dbReference type="OrthoDB" id="9814896at2"/>
<dbReference type="SUPFAM" id="SSF52799">
    <property type="entry name" value="(Phosphotyrosine protein) phosphatases II"/>
    <property type="match status" value="1"/>
</dbReference>
<reference evidence="3 4" key="1">
    <citation type="submission" date="2017-11" db="EMBL/GenBank/DDBJ databases">
        <title>Reclassification of Bisgaard taxon 7 as Conservatibacter flavescens gen. nov., sp. nov.</title>
        <authorList>
            <person name="Christensen H."/>
        </authorList>
    </citation>
    <scope>NUCLEOTIDE SEQUENCE [LARGE SCALE GENOMIC DNA]</scope>
    <source>
        <strain evidence="3 4">7_4</strain>
    </source>
</reference>
<dbReference type="EMBL" id="PHHA01000010">
    <property type="protein sequence ID" value="PJG85519.1"/>
    <property type="molecule type" value="Genomic_DNA"/>
</dbReference>
<protein>
    <submittedName>
        <fullName evidence="3">Protein-tyrosine-phosphatase</fullName>
    </submittedName>
</protein>
<evidence type="ECO:0000259" key="2">
    <source>
        <dbReference type="PROSITE" id="PS50056"/>
    </source>
</evidence>
<evidence type="ECO:0000313" key="4">
    <source>
        <dbReference type="Proteomes" id="UP000229329"/>
    </source>
</evidence>
<dbReference type="Proteomes" id="UP000229329">
    <property type="component" value="Unassembled WGS sequence"/>
</dbReference>
<evidence type="ECO:0000313" key="3">
    <source>
        <dbReference type="EMBL" id="PJG85519.1"/>
    </source>
</evidence>
<gene>
    <name evidence="3" type="ORF">CVP05_05840</name>
</gene>
<dbReference type="RefSeq" id="WP_100288640.1">
    <property type="nucleotide sequence ID" value="NZ_PHHA01000010.1"/>
</dbReference>
<dbReference type="InterPro" id="IPR029021">
    <property type="entry name" value="Prot-tyrosine_phosphatase-like"/>
</dbReference>
<feature type="domain" description="Tyrosine specific protein phosphatases" evidence="2">
    <location>
        <begin position="106"/>
        <end position="142"/>
    </location>
</feature>
<dbReference type="Pfam" id="PF22785">
    <property type="entry name" value="Tc-R-P"/>
    <property type="match status" value="1"/>
</dbReference>
<dbReference type="AlphaFoldDB" id="A0A2M8S2Z6"/>
<feature type="signal peptide" evidence="1">
    <location>
        <begin position="1"/>
        <end position="18"/>
    </location>
</feature>